<gene>
    <name evidence="2" type="ORF">EH243_15560</name>
</gene>
<dbReference type="EMBL" id="RQXW01000017">
    <property type="protein sequence ID" value="RTE64825.1"/>
    <property type="molecule type" value="Genomic_DNA"/>
</dbReference>
<comment type="caution">
    <text evidence="2">The sequence shown here is derived from an EMBL/GenBank/DDBJ whole genome shotgun (WGS) entry which is preliminary data.</text>
</comment>
<evidence type="ECO:0000313" key="3">
    <source>
        <dbReference type="Proteomes" id="UP000283087"/>
    </source>
</evidence>
<dbReference type="Pfam" id="PF00117">
    <property type="entry name" value="GATase"/>
    <property type="match status" value="1"/>
</dbReference>
<keyword evidence="2" id="KW-0808">Transferase</keyword>
<reference evidence="2 3" key="1">
    <citation type="submission" date="2018-11" db="EMBL/GenBank/DDBJ databases">
        <title>The draft genome sequence of Amphritea opalescens ANRC-JH13T.</title>
        <authorList>
            <person name="Fang Z."/>
            <person name="Zhang Y."/>
            <person name="Han X."/>
        </authorList>
    </citation>
    <scope>NUCLEOTIDE SEQUENCE [LARGE SCALE GENOMIC DNA]</scope>
    <source>
        <strain evidence="2 3">ANRC-JH13</strain>
    </source>
</reference>
<dbReference type="InterPro" id="IPR029062">
    <property type="entry name" value="Class_I_gatase-like"/>
</dbReference>
<dbReference type="InterPro" id="IPR044992">
    <property type="entry name" value="ChyE-like"/>
</dbReference>
<dbReference type="SUPFAM" id="SSF52317">
    <property type="entry name" value="Class I glutamine amidotransferase-like"/>
    <property type="match status" value="1"/>
</dbReference>
<dbReference type="InterPro" id="IPR017926">
    <property type="entry name" value="GATASE"/>
</dbReference>
<dbReference type="PROSITE" id="PS51273">
    <property type="entry name" value="GATASE_TYPE_1"/>
    <property type="match status" value="1"/>
</dbReference>
<dbReference type="PANTHER" id="PTHR42695:SF5">
    <property type="entry name" value="GLUTAMINE AMIDOTRANSFERASE YLR126C-RELATED"/>
    <property type="match status" value="1"/>
</dbReference>
<sequence length="213" mass="24098">MFKQLFALIDADFEYQVFDVREGVFPENARQCDGWVITGSKYNVDEHRDWMIALKKLILEIDACHLPLLGICFGHQIIADAFGGKVEAYEGGWGVGLHRYNLVGNNDFIKDDSDHFAISAMHRYQVTEKPENARVFAESEFCQYAGLVYGDNIFTVQAHPEFNLSYETELVKLRKGEVIPDPVAEVGLAELQAEGAATDSQKVARWMADFLLR</sequence>
<accession>A0A430KMY0</accession>
<protein>
    <submittedName>
        <fullName evidence="2">Glutamine amidotransferase</fullName>
    </submittedName>
</protein>
<dbReference type="Proteomes" id="UP000283087">
    <property type="component" value="Unassembled WGS sequence"/>
</dbReference>
<keyword evidence="2" id="KW-0315">Glutamine amidotransferase</keyword>
<organism evidence="2 3">
    <name type="scientific">Amphritea opalescens</name>
    <dbReference type="NCBI Taxonomy" id="2490544"/>
    <lineage>
        <taxon>Bacteria</taxon>
        <taxon>Pseudomonadati</taxon>
        <taxon>Pseudomonadota</taxon>
        <taxon>Gammaproteobacteria</taxon>
        <taxon>Oceanospirillales</taxon>
        <taxon>Oceanospirillaceae</taxon>
        <taxon>Amphritea</taxon>
    </lineage>
</organism>
<dbReference type="OrthoDB" id="9813383at2"/>
<dbReference type="GO" id="GO:0005829">
    <property type="term" value="C:cytosol"/>
    <property type="evidence" value="ECO:0007669"/>
    <property type="project" value="TreeGrafter"/>
</dbReference>
<evidence type="ECO:0000259" key="1">
    <source>
        <dbReference type="Pfam" id="PF00117"/>
    </source>
</evidence>
<dbReference type="PANTHER" id="PTHR42695">
    <property type="entry name" value="GLUTAMINE AMIDOTRANSFERASE YLR126C-RELATED"/>
    <property type="match status" value="1"/>
</dbReference>
<name>A0A430KMY0_9GAMM</name>
<feature type="domain" description="Glutamine amidotransferase" evidence="1">
    <location>
        <begin position="14"/>
        <end position="167"/>
    </location>
</feature>
<dbReference type="CDD" id="cd01741">
    <property type="entry name" value="GATase1_1"/>
    <property type="match status" value="1"/>
</dbReference>
<dbReference type="GO" id="GO:0016740">
    <property type="term" value="F:transferase activity"/>
    <property type="evidence" value="ECO:0007669"/>
    <property type="project" value="UniProtKB-KW"/>
</dbReference>
<keyword evidence="3" id="KW-1185">Reference proteome</keyword>
<proteinExistence type="predicted"/>
<dbReference type="AlphaFoldDB" id="A0A430KMY0"/>
<evidence type="ECO:0000313" key="2">
    <source>
        <dbReference type="EMBL" id="RTE64825.1"/>
    </source>
</evidence>
<dbReference type="Gene3D" id="3.40.50.880">
    <property type="match status" value="1"/>
</dbReference>